<comment type="similarity">
    <text evidence="1">Belongs to the ATP-dependent AMP-binding enzyme family.</text>
</comment>
<dbReference type="InterPro" id="IPR051087">
    <property type="entry name" value="Mitochondrial_ACSM"/>
</dbReference>
<dbReference type="InterPro" id="IPR045851">
    <property type="entry name" value="AMP-bd_C_sf"/>
</dbReference>
<evidence type="ECO:0000256" key="1">
    <source>
        <dbReference type="ARBA" id="ARBA00006432"/>
    </source>
</evidence>
<dbReference type="Proteomes" id="UP001604043">
    <property type="component" value="Unassembled WGS sequence"/>
</dbReference>
<evidence type="ECO:0000313" key="8">
    <source>
        <dbReference type="Proteomes" id="UP001604043"/>
    </source>
</evidence>
<keyword evidence="8" id="KW-1185">Reference proteome</keyword>
<comment type="caution">
    <text evidence="7">The sequence shown here is derived from an EMBL/GenBank/DDBJ whole genome shotgun (WGS) entry which is preliminary data.</text>
</comment>
<dbReference type="InterPro" id="IPR042099">
    <property type="entry name" value="ANL_N_sf"/>
</dbReference>
<keyword evidence="4" id="KW-0067">ATP-binding</keyword>
<feature type="domain" description="AMP-binding enzyme C-terminal" evidence="6">
    <location>
        <begin position="462"/>
        <end position="540"/>
    </location>
</feature>
<dbReference type="Pfam" id="PF00501">
    <property type="entry name" value="AMP-binding"/>
    <property type="match status" value="1"/>
</dbReference>
<dbReference type="PANTHER" id="PTHR43605:SF10">
    <property type="entry name" value="ACYL-COA SYNTHETASE MEDIUM CHAIN FAMILY MEMBER 3"/>
    <property type="match status" value="1"/>
</dbReference>
<keyword evidence="2" id="KW-0436">Ligase</keyword>
<dbReference type="SUPFAM" id="SSF56801">
    <property type="entry name" value="Acetyl-CoA synthetase-like"/>
    <property type="match status" value="1"/>
</dbReference>
<dbReference type="Pfam" id="PF13193">
    <property type="entry name" value="AMP-binding_C"/>
    <property type="match status" value="1"/>
</dbReference>
<feature type="domain" description="AMP-dependent synthetase/ligase" evidence="5">
    <location>
        <begin position="49"/>
        <end position="412"/>
    </location>
</feature>
<dbReference type="Gene3D" id="3.40.50.12780">
    <property type="entry name" value="N-terminal domain of ligase-like"/>
    <property type="match status" value="1"/>
</dbReference>
<accession>A0ABW6ZK74</accession>
<proteinExistence type="inferred from homology"/>
<name>A0ABW6ZK74_9HYPH</name>
<dbReference type="PANTHER" id="PTHR43605">
    <property type="entry name" value="ACYL-COENZYME A SYNTHETASE"/>
    <property type="match status" value="1"/>
</dbReference>
<reference evidence="7 8" key="1">
    <citation type="submission" date="2024-02" db="EMBL/GenBank/DDBJ databases">
        <title>Expansion and revision of Xanthobacter and proposal of Roseixanthobacter gen. nov.</title>
        <authorList>
            <person name="Soltysiak M.P.M."/>
            <person name="Jalihal A."/>
            <person name="Ory A."/>
            <person name="Chrisophersen C."/>
            <person name="Lee A.D."/>
            <person name="Boulton J."/>
            <person name="Springer M."/>
        </authorList>
    </citation>
    <scope>NUCLEOTIDE SEQUENCE [LARGE SCALE GENOMIC DNA]</scope>
    <source>
        <strain evidence="7 8">CB5</strain>
    </source>
</reference>
<evidence type="ECO:0000259" key="5">
    <source>
        <dbReference type="Pfam" id="PF00501"/>
    </source>
</evidence>
<evidence type="ECO:0000313" key="7">
    <source>
        <dbReference type="EMBL" id="MFG1254230.1"/>
    </source>
</evidence>
<dbReference type="InterPro" id="IPR020845">
    <property type="entry name" value="AMP-binding_CS"/>
</dbReference>
<dbReference type="PROSITE" id="PS00455">
    <property type="entry name" value="AMP_BINDING"/>
    <property type="match status" value="1"/>
</dbReference>
<dbReference type="InterPro" id="IPR025110">
    <property type="entry name" value="AMP-bd_C"/>
</dbReference>
<evidence type="ECO:0000259" key="6">
    <source>
        <dbReference type="Pfam" id="PF13193"/>
    </source>
</evidence>
<evidence type="ECO:0000256" key="3">
    <source>
        <dbReference type="ARBA" id="ARBA00022741"/>
    </source>
</evidence>
<evidence type="ECO:0000256" key="4">
    <source>
        <dbReference type="ARBA" id="ARBA00022840"/>
    </source>
</evidence>
<sequence length="548" mass="58607">MLAHSTGASGSGAVSSEYERSSAYERRRRAFLWMVPERYNMAVHACDAIAAQHPDRPALFLPSGDGFSPVSYGALARLSNRLAHALVASGIRPGDRVAILLPQSLEVLVTHLAVYKMGAIAVPLAGAFGVDAIAYRLLDSGARALVTDDAGLAKLLARPEALDLVVNVDGPRDGAVGFSALVEAASDRPLPISSGPDDPALMIYTSGTTGQPKGALHGHRVLFAHVSGVTFTHEGIGQAGDRMWTPSDWAWAGGLLNTVLPALALGVPVVAQPRGKFDPEAAFALMKRAEVRNVFIPPTALRMMRQVQNPREKFGFALRTVGSAGEALGAETFDWGREALGVPVNEFYGQTECNYVIGSSAALGVAKAGATGKAVPGHEVAVLGEDGRILPPGQMGQIAVRTPDPVMFLTYWNRPEATADKVKDGWLLTGDLATRDEEGYFHFLGRDDDVITSAGYRIGPAEIEDVLLKHPAVAMAAAVGKKDPLRTEIVKAVIVPMPGVEPTPELEAEIRDFVRTRLAAYEYPREIQFVDELPLTTTGKVIRRMLRD</sequence>
<dbReference type="EMBL" id="JBAFUR010000005">
    <property type="protein sequence ID" value="MFG1254230.1"/>
    <property type="molecule type" value="Genomic_DNA"/>
</dbReference>
<dbReference type="Gene3D" id="3.30.300.30">
    <property type="match status" value="1"/>
</dbReference>
<evidence type="ECO:0000256" key="2">
    <source>
        <dbReference type="ARBA" id="ARBA00022598"/>
    </source>
</evidence>
<protein>
    <submittedName>
        <fullName evidence="7">AMP-binding protein</fullName>
    </submittedName>
</protein>
<organism evidence="7 8">
    <name type="scientific">Xanthobacter aminoxidans</name>
    <dbReference type="NCBI Taxonomy" id="186280"/>
    <lineage>
        <taxon>Bacteria</taxon>
        <taxon>Pseudomonadati</taxon>
        <taxon>Pseudomonadota</taxon>
        <taxon>Alphaproteobacteria</taxon>
        <taxon>Hyphomicrobiales</taxon>
        <taxon>Xanthobacteraceae</taxon>
        <taxon>Xanthobacter</taxon>
    </lineage>
</organism>
<dbReference type="InterPro" id="IPR000873">
    <property type="entry name" value="AMP-dep_synth/lig_dom"/>
</dbReference>
<keyword evidence="3" id="KW-0547">Nucleotide-binding</keyword>
<gene>
    <name evidence="7" type="ORF">V5F30_18610</name>
</gene>